<sequence>MVLLVDAEMSRYEPVSRVARKGLVIHECGFYWDWYYLLLLLIKVIRSDLDNVLSTVCSLFPHRSG</sequence>
<comment type="caution">
    <text evidence="1">The sequence shown here is derived from an EMBL/GenBank/DDBJ whole genome shotgun (WGS) entry which is preliminary data.</text>
</comment>
<protein>
    <submittedName>
        <fullName evidence="1">Uncharacterized protein</fullName>
    </submittedName>
</protein>
<evidence type="ECO:0000313" key="2">
    <source>
        <dbReference type="Proteomes" id="UP000323129"/>
    </source>
</evidence>
<reference evidence="1 2" key="1">
    <citation type="submission" date="2017-08" db="EMBL/GenBank/DDBJ databases">
        <title>Aeromonas veronii bv sobria strain NS22 whole genome sequencing.</title>
        <authorList>
            <person name="Katharios P."/>
            <person name="Ha V.Q."/>
            <person name="Smyrli M."/>
        </authorList>
    </citation>
    <scope>NUCLEOTIDE SEQUENCE [LARGE SCALE GENOMIC DNA]</scope>
    <source>
        <strain evidence="1 2">NS22</strain>
    </source>
</reference>
<keyword evidence="2" id="KW-1185">Reference proteome</keyword>
<dbReference type="EMBL" id="NQMC01000041">
    <property type="protein sequence ID" value="TYD43224.1"/>
    <property type="molecule type" value="Genomic_DNA"/>
</dbReference>
<name>A0ABY3MJL3_AERVE</name>
<evidence type="ECO:0000313" key="1">
    <source>
        <dbReference type="EMBL" id="TYD43224.1"/>
    </source>
</evidence>
<proteinExistence type="predicted"/>
<gene>
    <name evidence="1" type="ORF">CJF24_14420</name>
</gene>
<dbReference type="Proteomes" id="UP000323129">
    <property type="component" value="Unassembled WGS sequence"/>
</dbReference>
<organism evidence="1 2">
    <name type="scientific">Aeromonas veronii</name>
    <dbReference type="NCBI Taxonomy" id="654"/>
    <lineage>
        <taxon>Bacteria</taxon>
        <taxon>Pseudomonadati</taxon>
        <taxon>Pseudomonadota</taxon>
        <taxon>Gammaproteobacteria</taxon>
        <taxon>Aeromonadales</taxon>
        <taxon>Aeromonadaceae</taxon>
        <taxon>Aeromonas</taxon>
    </lineage>
</organism>
<accession>A0ABY3MJL3</accession>